<keyword evidence="1" id="KW-0175">Coiled coil</keyword>
<evidence type="ECO:0000256" key="2">
    <source>
        <dbReference type="SAM" id="MobiDB-lite"/>
    </source>
</evidence>
<proteinExistence type="predicted"/>
<feature type="coiled-coil region" evidence="1">
    <location>
        <begin position="347"/>
        <end position="451"/>
    </location>
</feature>
<feature type="coiled-coil region" evidence="1">
    <location>
        <begin position="540"/>
        <end position="567"/>
    </location>
</feature>
<feature type="coiled-coil region" evidence="1">
    <location>
        <begin position="600"/>
        <end position="671"/>
    </location>
</feature>
<feature type="compositionally biased region" description="Polar residues" evidence="2">
    <location>
        <begin position="2132"/>
        <end position="2161"/>
    </location>
</feature>
<feature type="compositionally biased region" description="Basic and acidic residues" evidence="2">
    <location>
        <begin position="2219"/>
        <end position="2234"/>
    </location>
</feature>
<evidence type="ECO:0000259" key="3">
    <source>
        <dbReference type="Pfam" id="PF07926"/>
    </source>
</evidence>
<feature type="compositionally biased region" description="Basic residues" evidence="2">
    <location>
        <begin position="1910"/>
        <end position="1919"/>
    </location>
</feature>
<name>A0ABD3MAS4_9STRA</name>
<dbReference type="PANTHER" id="PTHR18898">
    <property type="entry name" value="NUCLEOPROTEIN TPR-RELATED"/>
    <property type="match status" value="1"/>
</dbReference>
<evidence type="ECO:0000313" key="5">
    <source>
        <dbReference type="Proteomes" id="UP001530293"/>
    </source>
</evidence>
<feature type="compositionally biased region" description="Acidic residues" evidence="2">
    <location>
        <begin position="25"/>
        <end position="48"/>
    </location>
</feature>
<feature type="coiled-coil region" evidence="1">
    <location>
        <begin position="719"/>
        <end position="901"/>
    </location>
</feature>
<feature type="coiled-coil region" evidence="1">
    <location>
        <begin position="1124"/>
        <end position="1341"/>
    </location>
</feature>
<feature type="domain" description="Nucleoprotein TPR/MLP1-2" evidence="3">
    <location>
        <begin position="1327"/>
        <end position="1454"/>
    </location>
</feature>
<feature type="compositionally biased region" description="Basic and acidic residues" evidence="2">
    <location>
        <begin position="2322"/>
        <end position="2338"/>
    </location>
</feature>
<gene>
    <name evidence="4" type="ORF">ACHAWU_007027</name>
</gene>
<organism evidence="4 5">
    <name type="scientific">Discostella pseudostelligera</name>
    <dbReference type="NCBI Taxonomy" id="259834"/>
    <lineage>
        <taxon>Eukaryota</taxon>
        <taxon>Sar</taxon>
        <taxon>Stramenopiles</taxon>
        <taxon>Ochrophyta</taxon>
        <taxon>Bacillariophyta</taxon>
        <taxon>Coscinodiscophyceae</taxon>
        <taxon>Thalassiosirophycidae</taxon>
        <taxon>Stephanodiscales</taxon>
        <taxon>Stephanodiscaceae</taxon>
        <taxon>Discostella</taxon>
    </lineage>
</organism>
<accession>A0ABD3MAS4</accession>
<reference evidence="4 5" key="1">
    <citation type="submission" date="2024-10" db="EMBL/GenBank/DDBJ databases">
        <title>Updated reference genomes for cyclostephanoid diatoms.</title>
        <authorList>
            <person name="Roberts W.R."/>
            <person name="Alverson A.J."/>
        </authorList>
    </citation>
    <scope>NUCLEOTIDE SEQUENCE [LARGE SCALE GENOMIC DNA]</scope>
    <source>
        <strain evidence="4 5">AJA232-27</strain>
    </source>
</reference>
<feature type="region of interest" description="Disordered" evidence="2">
    <location>
        <begin position="2215"/>
        <end position="2247"/>
    </location>
</feature>
<feature type="region of interest" description="Disordered" evidence="2">
    <location>
        <begin position="1"/>
        <end position="85"/>
    </location>
</feature>
<feature type="coiled-coil region" evidence="1">
    <location>
        <begin position="973"/>
        <end position="1084"/>
    </location>
</feature>
<feature type="coiled-coil region" evidence="1">
    <location>
        <begin position="1495"/>
        <end position="1591"/>
    </location>
</feature>
<feature type="compositionally biased region" description="Low complexity" evidence="2">
    <location>
        <begin position="62"/>
        <end position="85"/>
    </location>
</feature>
<feature type="region of interest" description="Disordered" evidence="2">
    <location>
        <begin position="191"/>
        <end position="229"/>
    </location>
</feature>
<dbReference type="Pfam" id="PF07926">
    <property type="entry name" value="TPR_MLP1_2"/>
    <property type="match status" value="1"/>
</dbReference>
<dbReference type="PANTHER" id="PTHR18898:SF2">
    <property type="entry name" value="NUCLEOPROTEIN TPR"/>
    <property type="match status" value="1"/>
</dbReference>
<feature type="coiled-coil region" evidence="1">
    <location>
        <begin position="1377"/>
        <end position="1450"/>
    </location>
</feature>
<comment type="caution">
    <text evidence="4">The sequence shown here is derived from an EMBL/GenBank/DDBJ whole genome shotgun (WGS) entry which is preliminary data.</text>
</comment>
<dbReference type="GO" id="GO:0005635">
    <property type="term" value="C:nuclear envelope"/>
    <property type="evidence" value="ECO:0007669"/>
    <property type="project" value="UniProtKB-ARBA"/>
</dbReference>
<feature type="region of interest" description="Disordered" evidence="2">
    <location>
        <begin position="2080"/>
        <end position="2195"/>
    </location>
</feature>
<protein>
    <recommendedName>
        <fullName evidence="3">Nucleoprotein TPR/MLP1-2 domain-containing protein</fullName>
    </recommendedName>
</protein>
<evidence type="ECO:0000313" key="4">
    <source>
        <dbReference type="EMBL" id="KAL3761210.1"/>
    </source>
</evidence>
<feature type="coiled-coil region" evidence="1">
    <location>
        <begin position="1620"/>
        <end position="1816"/>
    </location>
</feature>
<evidence type="ECO:0000256" key="1">
    <source>
        <dbReference type="SAM" id="Coils"/>
    </source>
</evidence>
<dbReference type="InterPro" id="IPR012929">
    <property type="entry name" value="Nucleoprot-TPR/MLP1-2_dom"/>
</dbReference>
<dbReference type="EMBL" id="JALLBG020000155">
    <property type="protein sequence ID" value="KAL3761210.1"/>
    <property type="molecule type" value="Genomic_DNA"/>
</dbReference>
<dbReference type="Proteomes" id="UP001530293">
    <property type="component" value="Unassembled WGS sequence"/>
</dbReference>
<feature type="coiled-coil region" evidence="1">
    <location>
        <begin position="277"/>
        <end position="304"/>
    </location>
</feature>
<feature type="region of interest" description="Disordered" evidence="2">
    <location>
        <begin position="1906"/>
        <end position="1930"/>
    </location>
</feature>
<feature type="compositionally biased region" description="Acidic residues" evidence="2">
    <location>
        <begin position="211"/>
        <end position="229"/>
    </location>
</feature>
<feature type="region of interest" description="Disordered" evidence="2">
    <location>
        <begin position="2317"/>
        <end position="2360"/>
    </location>
</feature>
<sequence>MTDNDDGSNDARMEDMDDAAANNGNDDDDDVVVVLDDDDDDDDDEEDTPVAQVIGSDDHDTPAAAPTAATAAASAPTAIPAPAKPAAPSITAALNTLAAAAAVSSPSQSVSLAGFADAATPSITTTTTNLASAAKTTTSAAATATSTAPTTPAATTTTKSTLFNWMTSTPLFGSRPTPSTTTVALTTTTTTAASNASQAEGAQEGVVELPDNNDEDNNEEGGDDEGNEEDDEIQVINDAEEEGGGSLTVTPAAEAILNAIPIDTSNTATTAITLMDEQDEEKEEEEIEEIMREMRHQNDHEEEQQVEDNDNELMAVEGEAGEEEANINAEEAAARNTSDILNRDALYSTYESNYATLQSERDALRRRLAAAQADADKRSTEKEALQLEYDDMKLKFRQGEERILNIQSQLSSEQAQRMELQRTLEHTNDKIDRASKEADTLRSEISRLTHSNQEMNTHLSSMSIQHSVSASEAIPLRLQVKRLEQELHAITVHSNYLEGELSNKNEVLALSERNHSKEVREVRGELDRVRASLERRDGELSSMRASNERLSKEMDRLRKQFHEKELEYASQYEMLEQDLNKERELVLLKDQRASLAEDRYGALQREVASMTEMARKASDEASAREEEIRRQYTEMMEEALIRVREEEGRKVQESEERARLAEEAKLTMEEEILGRGGMPRRRSISSRRMIEGGSGVAAAGEDDSSNLLLLDDGGGPLGLTDLYTRLAETEDDLRAERHENQKLKIIIDRIHRDVAAKTPIFHQRQLELEGALEELEVTRERLEYSRREYVDIRADNQDLELRNGQLQRECAEWKKENVDLATQVQSLLQRRAAQAGDFVSFDGIATLQKQNQKLLRDHHVLTTKIAELEDKIKNDPDVIELNSLRSEVSALREERETQAKLVAGIVHQRDLYRALVAKNDAPLLLAQEGTTTDQLALIDAHAEQLPLIEARNRDLAEEVAKWKVEASSSKHEREALEVRLARVNAHAEELTTSNERLRGDLTTAKATAARLEIDVSHYQGQVERLEMSLAMAKSENESESRRRTELEELVGKTESHLEAVRSELAKKEQQFQQATSKMRLLKVQLETSTSNEKRIESEASALRSEIARQETLLSSVQRIEASLTAKSEAALENLQEELLRLKELKSDDDTKYSAANQKLEGKIADLELVVKDLTAQKEAATVEATKAKLEGSKLKVKIQELSLNLKTAEKELTAAKVKLGDVTVDTSAEEAAEAKIVSLSSELESAKSELELAQKRIADYQAIAKSSEAQLAELTAASTKYKEETTSTLEKLRKSEQSQRETVIELTNDLMSHRGEKEKAINELNAKVDSLTAQLVGSKEDAAKAIARTDSLTAEAKRYQLDAKSAKVNYERELALHAEARTELRDARSALESEQRLRESTESQLASSLAEFEVEKVTWELTKTKLEESLQEAKSRLEVMRSQNNLLHDQMASLSATVKKFQSDKASRIIGDESSSVEAAVDATGSAVSDGEKQLSDLRELLKFKQSECTMLEADLASVKRSSERERAAAELAKRSLEEARSELKVLREGTIIEGAGGASVSEIDNLRSKLKSAEDQLVLIRESNTMLREESQKVAKKLSDVTTEFNLFKSSTCSQIEQVKNMEIMRSSLEAEKESLSQEVEAWKKRVHSLISKFNQIDPEEHAQALASVEQLKSEVASLKSQAEASASKADALISSLNKEVVSQKASIGAFKAALEKTKKEKEELTKSAKSNIIAMKKAADAQAAAKQTETDLTAAKSEVNALNARVTSLKKIMGTMQTNLQATKGSEIKAKASEESLQKEIASLKEQLVVASNTCVPASAPAIEAAHPSSSATSEKSLAGTGTGGTEMASPPAEAIDVDEVQLVESTKAQDMSLSESQPASTAETVEIVLDTAADQNVVAAATDLEKKKGRKRKANSPKKNVVPVPGSAVEISDAPPLKKAAPEAVAANVVNPPVIETMPVNTAVPTQKKIVLKKLGAEKVVPSTTSTAVVSEKPSATAAGSTKLPMSKKFTKKPIVATTTPSADSAAGSTMALAAENQATTTESKKEEEMKMKLELMKRKKAAALARKLEAEKQLSAKKLKTESTQAKEGSGEAAAGNVIDNKPSEPAIEKSTADQKSPLSPVLANAEAANTTKMAPSASDDTTSKPIVFGSSATVTTLPIPKATPTPSEPDCPKPSFFGTPAPTFGSPALPLGGAAPTTVAFGSGTTTPFSFGELAKKSPEGSDEKEDPKPGGSEAFLNLTPPGKSGGVQGKFVFGKSANITLAVPSGTSLTAAQTLASFGKGLASPFGGGFGGTQTTFGASPFGGGIATLPLSTASAEEKEKPTHSESQKEEGEVPDGEVVENSEMSPDAAGNEA</sequence>
<keyword evidence="5" id="KW-1185">Reference proteome</keyword>
<feature type="region of interest" description="Disordered" evidence="2">
    <location>
        <begin position="1826"/>
        <end position="1853"/>
    </location>
</feature>